<keyword evidence="3" id="KW-1185">Reference proteome</keyword>
<comment type="caution">
    <text evidence="2">The sequence shown here is derived from an EMBL/GenBank/DDBJ whole genome shotgun (WGS) entry which is preliminary data.</text>
</comment>
<evidence type="ECO:0000259" key="1">
    <source>
        <dbReference type="Pfam" id="PF00156"/>
    </source>
</evidence>
<dbReference type="OrthoDB" id="9810066at2"/>
<protein>
    <submittedName>
        <fullName evidence="2">Phosphoribosyltransferase</fullName>
    </submittedName>
</protein>
<evidence type="ECO:0000313" key="3">
    <source>
        <dbReference type="Proteomes" id="UP000288603"/>
    </source>
</evidence>
<dbReference type="Proteomes" id="UP000288603">
    <property type="component" value="Unassembled WGS sequence"/>
</dbReference>
<dbReference type="Gene3D" id="3.30.1310.20">
    <property type="entry name" value="PRTase-like"/>
    <property type="match status" value="1"/>
</dbReference>
<dbReference type="CDD" id="cd06223">
    <property type="entry name" value="PRTases_typeI"/>
    <property type="match status" value="1"/>
</dbReference>
<dbReference type="Pfam" id="PF00156">
    <property type="entry name" value="Pribosyltran"/>
    <property type="match status" value="1"/>
</dbReference>
<dbReference type="EMBL" id="RZNC01000007">
    <property type="protein sequence ID" value="RWZ58301.1"/>
    <property type="molecule type" value="Genomic_DNA"/>
</dbReference>
<reference evidence="2 3" key="1">
    <citation type="submission" date="2018-12" db="EMBL/GenBank/DDBJ databases">
        <authorList>
            <person name="Li F."/>
        </authorList>
    </citation>
    <scope>NUCLEOTIDE SEQUENCE [LARGE SCALE GENOMIC DNA]</scope>
    <source>
        <strain evidence="2 3">8H24J-4-2</strain>
    </source>
</reference>
<dbReference type="GO" id="GO:0016757">
    <property type="term" value="F:glycosyltransferase activity"/>
    <property type="evidence" value="ECO:0007669"/>
    <property type="project" value="UniProtKB-KW"/>
</dbReference>
<dbReference type="RefSeq" id="WP_128500119.1">
    <property type="nucleotide sequence ID" value="NZ_RZNC01000007.1"/>
</dbReference>
<dbReference type="InterPro" id="IPR029057">
    <property type="entry name" value="PRTase-like"/>
</dbReference>
<evidence type="ECO:0000313" key="2">
    <source>
        <dbReference type="EMBL" id="RWZ58301.1"/>
    </source>
</evidence>
<gene>
    <name evidence="2" type="ORF">ELQ92_14860</name>
</gene>
<feature type="domain" description="Phosphoribosyltransferase" evidence="1">
    <location>
        <begin position="15"/>
        <end position="190"/>
    </location>
</feature>
<proteinExistence type="predicted"/>
<sequence>MVEDRRVRRYVDRRHAGRLLAESLGGFADDEPLVLGLPRGGVPVADEVARALGGTLDVLVVRKLGFPGQPEVAIGAIAAVAGRIEVVENREITARPYELGPAERMISDAASVAERELRRRQGRYRGARTPSDVAGRTVVLVDDGMATGASMRAAIAAIGSERPARVIVAVPVGLSGSCARVRPLVDAVVCPWEPTELWSVGEAYEDFSPTSDDEVRRILAASGRA</sequence>
<organism evidence="2 3">
    <name type="scientific">Labedella populi</name>
    <dbReference type="NCBI Taxonomy" id="2498850"/>
    <lineage>
        <taxon>Bacteria</taxon>
        <taxon>Bacillati</taxon>
        <taxon>Actinomycetota</taxon>
        <taxon>Actinomycetes</taxon>
        <taxon>Micrococcales</taxon>
        <taxon>Microbacteriaceae</taxon>
        <taxon>Labedella</taxon>
    </lineage>
</organism>
<dbReference type="SUPFAM" id="SSF53271">
    <property type="entry name" value="PRTase-like"/>
    <property type="match status" value="1"/>
</dbReference>
<keyword evidence="2" id="KW-0328">Glycosyltransferase</keyword>
<accession>A0A3S4DSP5</accession>
<keyword evidence="2" id="KW-0808">Transferase</keyword>
<name>A0A3S4DSP5_9MICO</name>
<dbReference type="Gene3D" id="3.40.50.2020">
    <property type="match status" value="1"/>
</dbReference>
<dbReference type="AlphaFoldDB" id="A0A3S4DSP5"/>
<dbReference type="InterPro" id="IPR000836">
    <property type="entry name" value="PRTase_dom"/>
</dbReference>